<dbReference type="STRING" id="1317122.ATO12_20245"/>
<name>A0A023BTR5_9FLAO</name>
<evidence type="ECO:0000313" key="2">
    <source>
        <dbReference type="Proteomes" id="UP000023541"/>
    </source>
</evidence>
<accession>A0A023BTR5</accession>
<dbReference type="AlphaFoldDB" id="A0A023BTR5"/>
<proteinExistence type="predicted"/>
<dbReference type="RefSeq" id="WP_034243360.1">
    <property type="nucleotide sequence ID" value="NZ_AQRA01000006.1"/>
</dbReference>
<dbReference type="OrthoDB" id="1453121at2"/>
<protein>
    <submittedName>
        <fullName evidence="1">Uncharacterized protein</fullName>
    </submittedName>
</protein>
<organism evidence="1 2">
    <name type="scientific">Aquimarina atlantica</name>
    <dbReference type="NCBI Taxonomy" id="1317122"/>
    <lineage>
        <taxon>Bacteria</taxon>
        <taxon>Pseudomonadati</taxon>
        <taxon>Bacteroidota</taxon>
        <taxon>Flavobacteriia</taxon>
        <taxon>Flavobacteriales</taxon>
        <taxon>Flavobacteriaceae</taxon>
        <taxon>Aquimarina</taxon>
    </lineage>
</organism>
<gene>
    <name evidence="1" type="ORF">ATO12_20245</name>
</gene>
<reference evidence="1 2" key="1">
    <citation type="submission" date="2014-04" db="EMBL/GenBank/DDBJ databases">
        <title>Aquimarina sp. 22II-S11-z7 Genome Sequencing.</title>
        <authorList>
            <person name="Lai Q."/>
        </authorList>
    </citation>
    <scope>NUCLEOTIDE SEQUENCE [LARGE SCALE GENOMIC DNA]</scope>
    <source>
        <strain evidence="1 2">22II-S11-z7</strain>
    </source>
</reference>
<sequence>MKNPFKKIIQNEELPASLKKKVLDDVEIVKLSLDLADLFAIKYPNSLEELFKIVSRSNKN</sequence>
<dbReference type="EMBL" id="AQRA01000006">
    <property type="protein sequence ID" value="EZH73334.1"/>
    <property type="molecule type" value="Genomic_DNA"/>
</dbReference>
<comment type="caution">
    <text evidence="1">The sequence shown here is derived from an EMBL/GenBank/DDBJ whole genome shotgun (WGS) entry which is preliminary data.</text>
</comment>
<dbReference type="Proteomes" id="UP000023541">
    <property type="component" value="Unassembled WGS sequence"/>
</dbReference>
<evidence type="ECO:0000313" key="1">
    <source>
        <dbReference type="EMBL" id="EZH73334.1"/>
    </source>
</evidence>
<keyword evidence="2" id="KW-1185">Reference proteome</keyword>
<dbReference type="eggNOG" id="ENOG5033FYH">
    <property type="taxonomic scope" value="Bacteria"/>
</dbReference>